<dbReference type="Gene3D" id="2.40.50.140">
    <property type="entry name" value="Nucleic acid-binding proteins"/>
    <property type="match status" value="1"/>
</dbReference>
<evidence type="ECO:0000313" key="5">
    <source>
        <dbReference type="EMBL" id="UOE35906.1"/>
    </source>
</evidence>
<dbReference type="SUPFAM" id="SSF82093">
    <property type="entry name" value="Heme chaperone CcmE"/>
    <property type="match status" value="1"/>
</dbReference>
<protein>
    <submittedName>
        <fullName evidence="5">Cytochrome c maturation protein CcmE</fullName>
    </submittedName>
</protein>
<dbReference type="RefSeq" id="WP_243518975.1">
    <property type="nucleotide sequence ID" value="NZ_CP094534.1"/>
</dbReference>
<evidence type="ECO:0000313" key="6">
    <source>
        <dbReference type="Proteomes" id="UP000831390"/>
    </source>
</evidence>
<reference evidence="5 6" key="1">
    <citation type="submission" date="2022-03" db="EMBL/GenBank/DDBJ databases">
        <title>Hymenobactersp. isolated from the air.</title>
        <authorList>
            <person name="Won M."/>
            <person name="Kwon S.-W."/>
        </authorList>
    </citation>
    <scope>NUCLEOTIDE SEQUENCE [LARGE SCALE GENOMIC DNA]</scope>
    <source>
        <strain evidence="5 6">KACC 22596</strain>
    </source>
</reference>
<sequence length="142" mass="15396">MKKSSLFIIAIIAVAAAIILSTTADASMYVGFGEARARAAEGNTTKVHVVGRLPRDARKQPVGLEYDPLKDPNYFAFTLVDSTQIAQRVVYNNPKPQDFDASEQVVITGAMKGDVFMADQILLKCPSKYVKKDLEGATASVQ</sequence>
<name>A0ABY4BD14_9BACT</name>
<keyword evidence="4" id="KW-0472">Membrane</keyword>
<dbReference type="InterPro" id="IPR012340">
    <property type="entry name" value="NA-bd_OB-fold"/>
</dbReference>
<keyword evidence="6" id="KW-1185">Reference proteome</keyword>
<proteinExistence type="predicted"/>
<dbReference type="EMBL" id="CP094534">
    <property type="protein sequence ID" value="UOE35906.1"/>
    <property type="molecule type" value="Genomic_DNA"/>
</dbReference>
<keyword evidence="3" id="KW-0201">Cytochrome c-type biogenesis</keyword>
<dbReference type="Proteomes" id="UP000831390">
    <property type="component" value="Chromosome"/>
</dbReference>
<organism evidence="5 6">
    <name type="scientific">Hymenobacter monticola</name>
    <dbReference type="NCBI Taxonomy" id="1705399"/>
    <lineage>
        <taxon>Bacteria</taxon>
        <taxon>Pseudomonadati</taxon>
        <taxon>Bacteroidota</taxon>
        <taxon>Cytophagia</taxon>
        <taxon>Cytophagales</taxon>
        <taxon>Hymenobacteraceae</taxon>
        <taxon>Hymenobacter</taxon>
    </lineage>
</organism>
<keyword evidence="2" id="KW-0408">Iron</keyword>
<accession>A0ABY4BD14</accession>
<evidence type="ECO:0000256" key="2">
    <source>
        <dbReference type="ARBA" id="ARBA00022617"/>
    </source>
</evidence>
<keyword evidence="2" id="KW-0479">Metal-binding</keyword>
<dbReference type="InterPro" id="IPR036127">
    <property type="entry name" value="CcmE-like_sf"/>
</dbReference>
<dbReference type="Pfam" id="PF03100">
    <property type="entry name" value="CcmE"/>
    <property type="match status" value="1"/>
</dbReference>
<comment type="subcellular location">
    <subcellularLocation>
        <location evidence="1">Membrane</location>
    </subcellularLocation>
</comment>
<evidence type="ECO:0000256" key="1">
    <source>
        <dbReference type="ARBA" id="ARBA00004370"/>
    </source>
</evidence>
<keyword evidence="2" id="KW-0349">Heme</keyword>
<dbReference type="InterPro" id="IPR004329">
    <property type="entry name" value="CcmE"/>
</dbReference>
<evidence type="ECO:0000256" key="4">
    <source>
        <dbReference type="ARBA" id="ARBA00023136"/>
    </source>
</evidence>
<gene>
    <name evidence="5" type="ORF">MTP16_09745</name>
</gene>
<evidence type="ECO:0000256" key="3">
    <source>
        <dbReference type="ARBA" id="ARBA00022748"/>
    </source>
</evidence>